<dbReference type="InterPro" id="IPR009056">
    <property type="entry name" value="Cyt_c-like_dom"/>
</dbReference>
<dbReference type="GO" id="GO:0020037">
    <property type="term" value="F:heme binding"/>
    <property type="evidence" value="ECO:0007669"/>
    <property type="project" value="InterPro"/>
</dbReference>
<dbReference type="InterPro" id="IPR004852">
    <property type="entry name" value="Di-haem_cyt_c_peroxidsae"/>
</dbReference>
<dbReference type="InterPro" id="IPR036909">
    <property type="entry name" value="Cyt_c-like_dom_sf"/>
</dbReference>
<dbReference type="GO" id="GO:0004130">
    <property type="term" value="F:cytochrome-c peroxidase activity"/>
    <property type="evidence" value="ECO:0007669"/>
    <property type="project" value="TreeGrafter"/>
</dbReference>
<comment type="cofactor">
    <cofactor evidence="8">
        <name>heme</name>
        <dbReference type="ChEBI" id="CHEBI:30413"/>
    </cofactor>
    <text evidence="8">Binds 2 heme groups.</text>
</comment>
<dbReference type="GO" id="GO:0042597">
    <property type="term" value="C:periplasmic space"/>
    <property type="evidence" value="ECO:0007669"/>
    <property type="project" value="UniProtKB-SubCell"/>
</dbReference>
<feature type="binding site" description="covalent" evidence="8">
    <location>
        <position position="78"/>
    </location>
    <ligand>
        <name>heme c</name>
        <dbReference type="ChEBI" id="CHEBI:61717"/>
        <label>1</label>
    </ligand>
</feature>
<dbReference type="PANTHER" id="PTHR30600">
    <property type="entry name" value="CYTOCHROME C PEROXIDASE-RELATED"/>
    <property type="match status" value="1"/>
</dbReference>
<proteinExistence type="predicted"/>
<evidence type="ECO:0000256" key="9">
    <source>
        <dbReference type="PIRSR" id="PIRSR000294-2"/>
    </source>
</evidence>
<gene>
    <name evidence="11" type="ORF">CLV91_2780</name>
</gene>
<name>A0A495DTQ4_9FLAO</name>
<organism evidence="11 12">
    <name type="scientific">Maribacter vaceletii</name>
    <dbReference type="NCBI Taxonomy" id="1206816"/>
    <lineage>
        <taxon>Bacteria</taxon>
        <taxon>Pseudomonadati</taxon>
        <taxon>Bacteroidota</taxon>
        <taxon>Flavobacteriia</taxon>
        <taxon>Flavobacteriales</taxon>
        <taxon>Flavobacteriaceae</taxon>
        <taxon>Maribacter</taxon>
    </lineage>
</organism>
<feature type="binding site" description="axial binding residue" evidence="9">
    <location>
        <position position="79"/>
    </location>
    <ligand>
        <name>heme c</name>
        <dbReference type="ChEBI" id="CHEBI:61717"/>
        <label>1</label>
    </ligand>
    <ligandPart>
        <name>Fe</name>
        <dbReference type="ChEBI" id="CHEBI:18248"/>
    </ligandPart>
</feature>
<keyword evidence="4" id="KW-0732">Signal</keyword>
<feature type="binding site" description="covalent" evidence="8">
    <location>
        <position position="75"/>
    </location>
    <ligand>
        <name>heme c</name>
        <dbReference type="ChEBI" id="CHEBI:61717"/>
        <label>1</label>
    </ligand>
</feature>
<dbReference type="RefSeq" id="WP_121068780.1">
    <property type="nucleotide sequence ID" value="NZ_RBIQ01000010.1"/>
</dbReference>
<evidence type="ECO:0000256" key="6">
    <source>
        <dbReference type="ARBA" id="ARBA00023002"/>
    </source>
</evidence>
<protein>
    <submittedName>
        <fullName evidence="11">Cytochrome c peroxidase</fullName>
    </submittedName>
</protein>
<dbReference type="GO" id="GO:0009055">
    <property type="term" value="F:electron transfer activity"/>
    <property type="evidence" value="ECO:0007669"/>
    <property type="project" value="InterPro"/>
</dbReference>
<evidence type="ECO:0000256" key="8">
    <source>
        <dbReference type="PIRSR" id="PIRSR000294-1"/>
    </source>
</evidence>
<dbReference type="OrthoDB" id="9805202at2"/>
<dbReference type="GO" id="GO:0046872">
    <property type="term" value="F:metal ion binding"/>
    <property type="evidence" value="ECO:0007669"/>
    <property type="project" value="UniProtKB-KW"/>
</dbReference>
<dbReference type="PROSITE" id="PS51007">
    <property type="entry name" value="CYTC"/>
    <property type="match status" value="1"/>
</dbReference>
<comment type="PTM">
    <text evidence="8">Binds 2 heme groups per subunit.</text>
</comment>
<evidence type="ECO:0000313" key="11">
    <source>
        <dbReference type="EMBL" id="RKR08014.1"/>
    </source>
</evidence>
<reference evidence="11 12" key="1">
    <citation type="submission" date="2018-10" db="EMBL/GenBank/DDBJ databases">
        <title>Genomic Encyclopedia of Archaeal and Bacterial Type Strains, Phase II (KMG-II): from individual species to whole genera.</title>
        <authorList>
            <person name="Goeker M."/>
        </authorList>
    </citation>
    <scope>NUCLEOTIDE SEQUENCE [LARGE SCALE GENOMIC DNA]</scope>
    <source>
        <strain evidence="11 12">DSM 25230</strain>
    </source>
</reference>
<evidence type="ECO:0000256" key="7">
    <source>
        <dbReference type="ARBA" id="ARBA00023004"/>
    </source>
</evidence>
<dbReference type="PIRSF" id="PIRSF000294">
    <property type="entry name" value="Cytochrome-c_peroxidase"/>
    <property type="match status" value="1"/>
</dbReference>
<evidence type="ECO:0000256" key="1">
    <source>
        <dbReference type="ARBA" id="ARBA00004418"/>
    </source>
</evidence>
<dbReference type="PANTHER" id="PTHR30600:SF10">
    <property type="entry name" value="BLL6722 PROTEIN"/>
    <property type="match status" value="1"/>
</dbReference>
<dbReference type="InterPro" id="IPR051395">
    <property type="entry name" value="Cytochrome_c_Peroxidase/MauG"/>
</dbReference>
<evidence type="ECO:0000256" key="4">
    <source>
        <dbReference type="ARBA" id="ARBA00022729"/>
    </source>
</evidence>
<accession>A0A495DTQ4</accession>
<keyword evidence="5" id="KW-0574">Periplasm</keyword>
<feature type="binding site" description="covalent" evidence="8">
    <location>
        <position position="220"/>
    </location>
    <ligand>
        <name>heme c</name>
        <dbReference type="ChEBI" id="CHEBI:61717"/>
        <label>2</label>
    </ligand>
</feature>
<comment type="subcellular location">
    <subcellularLocation>
        <location evidence="1">Periplasm</location>
    </subcellularLocation>
</comment>
<evidence type="ECO:0000313" key="12">
    <source>
        <dbReference type="Proteomes" id="UP000269412"/>
    </source>
</evidence>
<evidence type="ECO:0000256" key="5">
    <source>
        <dbReference type="ARBA" id="ARBA00022764"/>
    </source>
</evidence>
<dbReference type="AlphaFoldDB" id="A0A495DTQ4"/>
<dbReference type="Pfam" id="PF03150">
    <property type="entry name" value="CCP_MauG"/>
    <property type="match status" value="1"/>
</dbReference>
<dbReference type="Gene3D" id="1.10.760.10">
    <property type="entry name" value="Cytochrome c-like domain"/>
    <property type="match status" value="2"/>
</dbReference>
<evidence type="ECO:0000256" key="3">
    <source>
        <dbReference type="ARBA" id="ARBA00022723"/>
    </source>
</evidence>
<dbReference type="EMBL" id="RBIQ01000010">
    <property type="protein sequence ID" value="RKR08014.1"/>
    <property type="molecule type" value="Genomic_DNA"/>
</dbReference>
<keyword evidence="11" id="KW-0575">Peroxidase</keyword>
<dbReference type="PROSITE" id="PS51257">
    <property type="entry name" value="PROKAR_LIPOPROTEIN"/>
    <property type="match status" value="1"/>
</dbReference>
<keyword evidence="3 9" id="KW-0479">Metal-binding</keyword>
<keyword evidence="2 8" id="KW-0349">Heme</keyword>
<feature type="binding site" description="axial binding residue" evidence="9">
    <location>
        <position position="224"/>
    </location>
    <ligand>
        <name>heme c</name>
        <dbReference type="ChEBI" id="CHEBI:61717"/>
        <label>2</label>
    </ligand>
    <ligandPart>
        <name>Fe</name>
        <dbReference type="ChEBI" id="CHEBI:18248"/>
    </ligandPart>
</feature>
<keyword evidence="6" id="KW-0560">Oxidoreductase</keyword>
<comment type="caution">
    <text evidence="11">The sequence shown here is derived from an EMBL/GenBank/DDBJ whole genome shotgun (WGS) entry which is preliminary data.</text>
</comment>
<evidence type="ECO:0000256" key="2">
    <source>
        <dbReference type="ARBA" id="ARBA00022617"/>
    </source>
</evidence>
<keyword evidence="12" id="KW-1185">Reference proteome</keyword>
<dbReference type="SUPFAM" id="SSF46626">
    <property type="entry name" value="Cytochrome c"/>
    <property type="match status" value="2"/>
</dbReference>
<feature type="domain" description="Cytochrome c" evidence="10">
    <location>
        <begin position="207"/>
        <end position="332"/>
    </location>
</feature>
<keyword evidence="7 9" id="KW-0408">Iron</keyword>
<sequence>MRLFYLVYIAIVLVSCSAPKEDYVENNELLEFSVPSNFPEPVYPIDANPPTKFGFELGKKLFYDGKLSSNGFISCGFCHEQRTAFTHHGHQFSHGVDDKEGTRNTPPIQNAAFMPEFTWDGATSHLDLFPIIPITNEVEMGETMGNVLLKLNADEEYNGMFAAAFDDGEINAENFLKALSQFMVMMVSAESKYDKYSREEEGVEFTALEKKGLAIFAQKCASCHSSDLFTDHSFRNNGLPPNPKLNDIGRAEVSGAEQDKYKFKVPSLRNVALTAPYMHDGRFGTLMNVLNFYDSGVVNSETLDPILNNDELGVKLENDEKEALIAFLNTLTDENYINDARFAEY</sequence>
<dbReference type="InterPro" id="IPR026259">
    <property type="entry name" value="MauG/Cytc_peroxidase"/>
</dbReference>
<dbReference type="Proteomes" id="UP000269412">
    <property type="component" value="Unassembled WGS sequence"/>
</dbReference>
<evidence type="ECO:0000259" key="10">
    <source>
        <dbReference type="PROSITE" id="PS51007"/>
    </source>
</evidence>
<feature type="binding site" description="covalent" evidence="8">
    <location>
        <position position="223"/>
    </location>
    <ligand>
        <name>heme c</name>
        <dbReference type="ChEBI" id="CHEBI:61717"/>
        <label>2</label>
    </ligand>
</feature>